<dbReference type="PANTHER" id="PTHR24247:SF202">
    <property type="entry name" value="5-HYDROXYTRYPTAMINE RECEPTOR 1"/>
    <property type="match status" value="1"/>
</dbReference>
<dbReference type="GO" id="GO:0007187">
    <property type="term" value="P:G protein-coupled receptor signaling pathway, coupled to cyclic nucleotide second messenger"/>
    <property type="evidence" value="ECO:0007669"/>
    <property type="project" value="TreeGrafter"/>
</dbReference>
<protein>
    <submittedName>
        <fullName evidence="12">G-protein coupled receptors family 1 profile domain-containing protein</fullName>
    </submittedName>
</protein>
<dbReference type="InterPro" id="IPR000276">
    <property type="entry name" value="GPCR_Rhodpsn"/>
</dbReference>
<dbReference type="WBParaSite" id="PDA_v2.g3887.t1">
    <property type="protein sequence ID" value="PDA_v2.g3887.t1"/>
    <property type="gene ID" value="PDA_v2.g3887"/>
</dbReference>
<keyword evidence="6 9" id="KW-0472">Membrane</keyword>
<dbReference type="PROSITE" id="PS50262">
    <property type="entry name" value="G_PROTEIN_RECEP_F1_2"/>
    <property type="match status" value="1"/>
</dbReference>
<evidence type="ECO:0000256" key="3">
    <source>
        <dbReference type="ARBA" id="ARBA00022692"/>
    </source>
</evidence>
<feature type="domain" description="G-protein coupled receptors family 1 profile" evidence="10">
    <location>
        <begin position="1"/>
        <end position="106"/>
    </location>
</feature>
<comment type="subcellular location">
    <subcellularLocation>
        <location evidence="1">Cell membrane</location>
        <topology evidence="1">Multi-pass membrane protein</topology>
    </subcellularLocation>
</comment>
<dbReference type="GO" id="GO:0030594">
    <property type="term" value="F:neurotransmitter receptor activity"/>
    <property type="evidence" value="ECO:0007669"/>
    <property type="project" value="TreeGrafter"/>
</dbReference>
<evidence type="ECO:0000259" key="10">
    <source>
        <dbReference type="PROSITE" id="PS50262"/>
    </source>
</evidence>
<evidence type="ECO:0000256" key="5">
    <source>
        <dbReference type="ARBA" id="ARBA00023040"/>
    </source>
</evidence>
<dbReference type="PANTHER" id="PTHR24247">
    <property type="entry name" value="5-HYDROXYTRYPTAMINE RECEPTOR"/>
    <property type="match status" value="1"/>
</dbReference>
<reference evidence="12" key="1">
    <citation type="submission" date="2022-11" db="UniProtKB">
        <authorList>
            <consortium name="WormBaseParasite"/>
        </authorList>
    </citation>
    <scope>IDENTIFICATION</scope>
</reference>
<keyword evidence="8" id="KW-0807">Transducer</keyword>
<feature type="transmembrane region" description="Helical" evidence="9">
    <location>
        <begin position="86"/>
        <end position="107"/>
    </location>
</feature>
<keyword evidence="3 9" id="KW-0812">Transmembrane</keyword>
<evidence type="ECO:0000313" key="12">
    <source>
        <dbReference type="WBParaSite" id="PDA_v2.g3887.t1"/>
    </source>
</evidence>
<evidence type="ECO:0000256" key="7">
    <source>
        <dbReference type="ARBA" id="ARBA00023170"/>
    </source>
</evidence>
<evidence type="ECO:0000256" key="4">
    <source>
        <dbReference type="ARBA" id="ARBA00022989"/>
    </source>
</evidence>
<keyword evidence="5" id="KW-0297">G-protein coupled receptor</keyword>
<name>A0A914QXT7_9BILA</name>
<dbReference type="PRINTS" id="PR00237">
    <property type="entry name" value="GPCRRHODOPSN"/>
</dbReference>
<evidence type="ECO:0000256" key="1">
    <source>
        <dbReference type="ARBA" id="ARBA00004651"/>
    </source>
</evidence>
<keyword evidence="4 9" id="KW-1133">Transmembrane helix</keyword>
<dbReference type="AlphaFoldDB" id="A0A914QXT7"/>
<dbReference type="GO" id="GO:0030425">
    <property type="term" value="C:dendrite"/>
    <property type="evidence" value="ECO:0007669"/>
    <property type="project" value="TreeGrafter"/>
</dbReference>
<organism evidence="11 12">
    <name type="scientific">Panagrolaimus davidi</name>
    <dbReference type="NCBI Taxonomy" id="227884"/>
    <lineage>
        <taxon>Eukaryota</taxon>
        <taxon>Metazoa</taxon>
        <taxon>Ecdysozoa</taxon>
        <taxon>Nematoda</taxon>
        <taxon>Chromadorea</taxon>
        <taxon>Rhabditida</taxon>
        <taxon>Tylenchina</taxon>
        <taxon>Panagrolaimomorpha</taxon>
        <taxon>Panagrolaimoidea</taxon>
        <taxon>Panagrolaimidae</taxon>
        <taxon>Panagrolaimus</taxon>
    </lineage>
</organism>
<evidence type="ECO:0000256" key="8">
    <source>
        <dbReference type="ARBA" id="ARBA00023224"/>
    </source>
</evidence>
<dbReference type="SUPFAM" id="SSF81321">
    <property type="entry name" value="Family A G protein-coupled receptor-like"/>
    <property type="match status" value="1"/>
</dbReference>
<evidence type="ECO:0000256" key="9">
    <source>
        <dbReference type="SAM" id="Phobius"/>
    </source>
</evidence>
<dbReference type="Proteomes" id="UP000887578">
    <property type="component" value="Unplaced"/>
</dbReference>
<dbReference type="GO" id="GO:0004993">
    <property type="term" value="F:G protein-coupled serotonin receptor activity"/>
    <property type="evidence" value="ECO:0007669"/>
    <property type="project" value="TreeGrafter"/>
</dbReference>
<dbReference type="Gene3D" id="1.20.1070.10">
    <property type="entry name" value="Rhodopsin 7-helix transmembrane proteins"/>
    <property type="match status" value="1"/>
</dbReference>
<feature type="transmembrane region" description="Helical" evidence="9">
    <location>
        <begin position="54"/>
        <end position="74"/>
    </location>
</feature>
<evidence type="ECO:0000256" key="6">
    <source>
        <dbReference type="ARBA" id="ARBA00023136"/>
    </source>
</evidence>
<keyword evidence="11" id="KW-1185">Reference proteome</keyword>
<dbReference type="InterPro" id="IPR017452">
    <property type="entry name" value="GPCR_Rhodpsn_7TM"/>
</dbReference>
<evidence type="ECO:0000256" key="2">
    <source>
        <dbReference type="ARBA" id="ARBA00022475"/>
    </source>
</evidence>
<dbReference type="Pfam" id="PF00001">
    <property type="entry name" value="7tm_1"/>
    <property type="match status" value="1"/>
</dbReference>
<sequence length="144" mass="17189">MVILYYKIWKAAKRFQIKDRTIKTGILSVFGEKISFKDRKTSIEKYEDKALKTLGIIMSVFIICWLPFFILALLKSQKLINGVPKWVDALTLWLGYFNSMLNPLIYCKFNRDFRLPFREMLCCRFYTIQNVVRRESYKSQFGDI</sequence>
<accession>A0A914QXT7</accession>
<dbReference type="GO" id="GO:0005886">
    <property type="term" value="C:plasma membrane"/>
    <property type="evidence" value="ECO:0007669"/>
    <property type="project" value="UniProtKB-SubCell"/>
</dbReference>
<dbReference type="GO" id="GO:0045202">
    <property type="term" value="C:synapse"/>
    <property type="evidence" value="ECO:0007669"/>
    <property type="project" value="GOC"/>
</dbReference>
<dbReference type="GO" id="GO:0007268">
    <property type="term" value="P:chemical synaptic transmission"/>
    <property type="evidence" value="ECO:0007669"/>
    <property type="project" value="TreeGrafter"/>
</dbReference>
<evidence type="ECO:0000313" key="11">
    <source>
        <dbReference type="Proteomes" id="UP000887578"/>
    </source>
</evidence>
<proteinExistence type="predicted"/>
<keyword evidence="7" id="KW-0675">Receptor</keyword>
<keyword evidence="2" id="KW-1003">Cell membrane</keyword>